<feature type="transmembrane region" description="Helical" evidence="1">
    <location>
        <begin position="806"/>
        <end position="829"/>
    </location>
</feature>
<dbReference type="Gene3D" id="1.25.40.420">
    <property type="match status" value="1"/>
</dbReference>
<evidence type="ECO:0000256" key="1">
    <source>
        <dbReference type="SAM" id="Phobius"/>
    </source>
</evidence>
<gene>
    <name evidence="3" type="primary">Btbd6</name>
    <name evidence="3" type="ORF">AWC38_SpisGene22514</name>
</gene>
<dbReference type="GO" id="GO:0005829">
    <property type="term" value="C:cytosol"/>
    <property type="evidence" value="ECO:0007669"/>
    <property type="project" value="TreeGrafter"/>
</dbReference>
<evidence type="ECO:0000313" key="3">
    <source>
        <dbReference type="EMBL" id="PFX13400.1"/>
    </source>
</evidence>
<keyword evidence="1" id="KW-1133">Transmembrane helix</keyword>
<feature type="transmembrane region" description="Helical" evidence="1">
    <location>
        <begin position="891"/>
        <end position="913"/>
    </location>
</feature>
<keyword evidence="1" id="KW-0472">Membrane</keyword>
<dbReference type="GO" id="GO:0022008">
    <property type="term" value="P:neurogenesis"/>
    <property type="evidence" value="ECO:0007669"/>
    <property type="project" value="TreeGrafter"/>
</dbReference>
<feature type="transmembrane region" description="Helical" evidence="1">
    <location>
        <begin position="599"/>
        <end position="621"/>
    </location>
</feature>
<organism evidence="3 4">
    <name type="scientific">Stylophora pistillata</name>
    <name type="common">Smooth cauliflower coral</name>
    <dbReference type="NCBI Taxonomy" id="50429"/>
    <lineage>
        <taxon>Eukaryota</taxon>
        <taxon>Metazoa</taxon>
        <taxon>Cnidaria</taxon>
        <taxon>Anthozoa</taxon>
        <taxon>Hexacorallia</taxon>
        <taxon>Scleractinia</taxon>
        <taxon>Astrocoeniina</taxon>
        <taxon>Pocilloporidae</taxon>
        <taxon>Stylophora</taxon>
    </lineage>
</organism>
<reference evidence="4" key="1">
    <citation type="journal article" date="2017" name="bioRxiv">
        <title>Comparative analysis of the genomes of Stylophora pistillata and Acropora digitifera provides evidence for extensive differences between species of corals.</title>
        <authorList>
            <person name="Voolstra C.R."/>
            <person name="Li Y."/>
            <person name="Liew Y.J."/>
            <person name="Baumgarten S."/>
            <person name="Zoccola D."/>
            <person name="Flot J.-F."/>
            <person name="Tambutte S."/>
            <person name="Allemand D."/>
            <person name="Aranda M."/>
        </authorList>
    </citation>
    <scope>NUCLEOTIDE SEQUENCE [LARGE SCALE GENOMIC DNA]</scope>
</reference>
<dbReference type="Proteomes" id="UP000225706">
    <property type="component" value="Unassembled WGS sequence"/>
</dbReference>
<dbReference type="PANTHER" id="PTHR45774">
    <property type="entry name" value="BTB/POZ DOMAIN-CONTAINING"/>
    <property type="match status" value="1"/>
</dbReference>
<dbReference type="EMBL" id="LSMT01000986">
    <property type="protein sequence ID" value="PFX13400.1"/>
    <property type="molecule type" value="Genomic_DNA"/>
</dbReference>
<evidence type="ECO:0000313" key="4">
    <source>
        <dbReference type="Proteomes" id="UP000225706"/>
    </source>
</evidence>
<feature type="transmembrane region" description="Helical" evidence="1">
    <location>
        <begin position="664"/>
        <end position="686"/>
    </location>
</feature>
<feature type="transmembrane region" description="Helical" evidence="1">
    <location>
        <begin position="120"/>
        <end position="141"/>
    </location>
</feature>
<sequence>MTHSLLIEVFGRIAFSFTRSVTEQYNPDEPAVETFGYDNTLSTEGREWNCQPVDKPIYQEYSLPPEEDRNLLSVGNLRVRCGLINASSPDENEDEQQIGDDEKAWKRFRPSALRTVCQSMYIGALTSLLTPAIIGLLYIMISYVCYETIGSCEFQAKETIPVKIQWIRTLSRVVGQTELADISDAFVTVERSLVTSVVTRDVLTINEVELFKAIDRWASKECGRQRITPKGKEKRRILGEEIVNAIRFPLMSLKEFSSLVPDCGILTKKELVDMMKYYGDVLTSWLPFSQSPRKPLKRCYRFGRSATAAIEPSLSPLAFSGGYCNNICVSTNNDIKLHGVQLFGVDRGKYKVSIEVKDVVNQYTLVKKFGTYLSKKDVSCNYYVFDVFFKPVRLRKDIKYKITSYTNGPPSCFTRGVTEHYNPDEPEVEIFGYDDTLSRDGREWNCQPVDKPIYQEYSPPLYNEYDLLSVSNLRVRYRLINASSPDESEDEQQDGDDEMAWKRFRPSVICTVCQSMCTAFLISLSIPVIIGLLYIMISYLSYETARNCEFQPKKTIPVKIQWIRTLSDVIGVAFLYMWFFVGMFFVFRPYQLKGIRRKLILFAFVLFCVEALCRVLLQVFGVSHSKLSVPLKIPFNVLFVISIICQLILLTYHFRNLSSKICLFIKMITPSCLTCLLGIFSASFMYPLYNKQNEKGKLLIALFLPLPLVIFKVISRHCAQRLKKIIHPGYSYSLLVPLYFGSAFMFRVLQADLENLRFIALLGAVHGAAEVLERSTMVFIDHICHVIWKRHSAPWGSFRTPRCERLMADIIIMSMLYESTAIVSVNGLFYLYQLFYLQNVPLSNLRQKVAIHTLVALGIEWIFTSVSLAIETHFQNIAVMAVWRKRWKRHILVAMANVIPLAIWTSTNLLVVVHGRFPESKVQSCKMPFA</sequence>
<comment type="caution">
    <text evidence="3">The sequence shown here is derived from an EMBL/GenBank/DDBJ whole genome shotgun (WGS) entry which is preliminary data.</text>
</comment>
<feature type="domain" description="PHR" evidence="2">
    <location>
        <begin position="319"/>
        <end position="413"/>
    </location>
</feature>
<dbReference type="InterPro" id="IPR012983">
    <property type="entry name" value="PHR"/>
</dbReference>
<name>A0A2B4RA80_STYPI</name>
<proteinExistence type="predicted"/>
<feature type="transmembrane region" description="Helical" evidence="1">
    <location>
        <begin position="698"/>
        <end position="718"/>
    </location>
</feature>
<accession>A0A2B4RA80</accession>
<dbReference type="Gene3D" id="2.60.120.820">
    <property type="entry name" value="PHR domain"/>
    <property type="match status" value="1"/>
</dbReference>
<feature type="transmembrane region" description="Helical" evidence="1">
    <location>
        <begin position="633"/>
        <end position="652"/>
    </location>
</feature>
<dbReference type="PANTHER" id="PTHR45774:SF3">
    <property type="entry name" value="BTB (POZ) DOMAIN-CONTAINING 2B-RELATED"/>
    <property type="match status" value="1"/>
</dbReference>
<protein>
    <submittedName>
        <fullName evidence="3">BTB/POZ domain-containing protein 6</fullName>
    </submittedName>
</protein>
<keyword evidence="4" id="KW-1185">Reference proteome</keyword>
<feature type="transmembrane region" description="Helical" evidence="1">
    <location>
        <begin position="508"/>
        <end position="537"/>
    </location>
</feature>
<keyword evidence="1" id="KW-0812">Transmembrane</keyword>
<dbReference type="InterPro" id="IPR038648">
    <property type="entry name" value="PHR_sf"/>
</dbReference>
<evidence type="ECO:0000259" key="2">
    <source>
        <dbReference type="Pfam" id="PF08005"/>
    </source>
</evidence>
<feature type="transmembrane region" description="Helical" evidence="1">
    <location>
        <begin position="569"/>
        <end position="587"/>
    </location>
</feature>
<feature type="transmembrane region" description="Helical" evidence="1">
    <location>
        <begin position="849"/>
        <end position="870"/>
    </location>
</feature>
<dbReference type="OrthoDB" id="5979997at2759"/>
<dbReference type="AlphaFoldDB" id="A0A2B4RA80"/>
<dbReference type="Pfam" id="PF08005">
    <property type="entry name" value="PHR"/>
    <property type="match status" value="1"/>
</dbReference>